<evidence type="ECO:0000256" key="3">
    <source>
        <dbReference type="ARBA" id="ARBA00022989"/>
    </source>
</evidence>
<evidence type="ECO:0000256" key="1">
    <source>
        <dbReference type="ARBA" id="ARBA00004370"/>
    </source>
</evidence>
<dbReference type="AlphaFoldDB" id="A0A7J7J4F2"/>
<gene>
    <name evidence="7" type="ORF">EB796_020679</name>
</gene>
<feature type="transmembrane region" description="Helical" evidence="5">
    <location>
        <begin position="95"/>
        <end position="118"/>
    </location>
</feature>
<comment type="caution">
    <text evidence="7">The sequence shown here is derived from an EMBL/GenBank/DDBJ whole genome shotgun (WGS) entry which is preliminary data.</text>
</comment>
<dbReference type="SUPFAM" id="SSF81321">
    <property type="entry name" value="Family A G protein-coupled receptor-like"/>
    <property type="match status" value="1"/>
</dbReference>
<organism evidence="7 8">
    <name type="scientific">Bugula neritina</name>
    <name type="common">Brown bryozoan</name>
    <name type="synonym">Sertularia neritina</name>
    <dbReference type="NCBI Taxonomy" id="10212"/>
    <lineage>
        <taxon>Eukaryota</taxon>
        <taxon>Metazoa</taxon>
        <taxon>Spiralia</taxon>
        <taxon>Lophotrochozoa</taxon>
        <taxon>Bryozoa</taxon>
        <taxon>Gymnolaemata</taxon>
        <taxon>Cheilostomatida</taxon>
        <taxon>Flustrina</taxon>
        <taxon>Buguloidea</taxon>
        <taxon>Bugulidae</taxon>
        <taxon>Bugula</taxon>
    </lineage>
</organism>
<evidence type="ECO:0000256" key="2">
    <source>
        <dbReference type="ARBA" id="ARBA00022692"/>
    </source>
</evidence>
<evidence type="ECO:0000259" key="6">
    <source>
        <dbReference type="PROSITE" id="PS50262"/>
    </source>
</evidence>
<dbReference type="GO" id="GO:0016020">
    <property type="term" value="C:membrane"/>
    <property type="evidence" value="ECO:0007669"/>
    <property type="project" value="UniProtKB-SubCell"/>
</dbReference>
<sequence length="288" mass="33490">MWIGIVTLVFMIIFRYIYKFYRLLKANEQFRITALARNAAAMSRGERTNESIYDIVYRLKKKVKVLLSMCLIIMLCWYPLFILTLVDVQYNKHRYLYRILTVIAWSHSALTPLPLLLVDKSYRLCHMIKLHMNKYNKPGVDIDYSPDPRKKLLVKDSRESSLNATPNMSPNKARLVTKYTGTTGNNTSYLTQCTESRYRPAPSYGSITAANHYDNHKVNRPARLNTQTLQPMIHQEPVTSPYNKLCEELHTIGSPMPGPYPLELPKNLQTCINQSRETDLLYEQYDVL</sequence>
<accession>A0A7J7J4F2</accession>
<dbReference type="Proteomes" id="UP000593567">
    <property type="component" value="Unassembled WGS sequence"/>
</dbReference>
<keyword evidence="4 5" id="KW-0472">Membrane</keyword>
<proteinExistence type="predicted"/>
<evidence type="ECO:0000313" key="8">
    <source>
        <dbReference type="Proteomes" id="UP000593567"/>
    </source>
</evidence>
<dbReference type="EMBL" id="VXIV02003139">
    <property type="protein sequence ID" value="KAF6021032.1"/>
    <property type="molecule type" value="Genomic_DNA"/>
</dbReference>
<name>A0A7J7J4F2_BUGNE</name>
<feature type="domain" description="G-protein coupled receptors family 1 profile" evidence="6">
    <location>
        <begin position="1"/>
        <end position="115"/>
    </location>
</feature>
<reference evidence="7" key="1">
    <citation type="submission" date="2020-06" db="EMBL/GenBank/DDBJ databases">
        <title>Draft genome of Bugula neritina, a colonial animal packing powerful symbionts and potential medicines.</title>
        <authorList>
            <person name="Rayko M."/>
        </authorList>
    </citation>
    <scope>NUCLEOTIDE SEQUENCE [LARGE SCALE GENOMIC DNA]</scope>
    <source>
        <strain evidence="7">Kwan_BN1</strain>
    </source>
</reference>
<protein>
    <recommendedName>
        <fullName evidence="6">G-protein coupled receptors family 1 profile domain-containing protein</fullName>
    </recommendedName>
</protein>
<keyword evidence="8" id="KW-1185">Reference proteome</keyword>
<feature type="transmembrane region" description="Helical" evidence="5">
    <location>
        <begin position="65"/>
        <end position="83"/>
    </location>
</feature>
<dbReference type="CDD" id="cd00637">
    <property type="entry name" value="7tm_classA_rhodopsin-like"/>
    <property type="match status" value="1"/>
</dbReference>
<evidence type="ECO:0000256" key="4">
    <source>
        <dbReference type="ARBA" id="ARBA00023136"/>
    </source>
</evidence>
<dbReference type="PROSITE" id="PS50262">
    <property type="entry name" value="G_PROTEIN_RECEP_F1_2"/>
    <property type="match status" value="1"/>
</dbReference>
<feature type="transmembrane region" description="Helical" evidence="5">
    <location>
        <begin position="6"/>
        <end position="24"/>
    </location>
</feature>
<dbReference type="InterPro" id="IPR017452">
    <property type="entry name" value="GPCR_Rhodpsn_7TM"/>
</dbReference>
<keyword evidence="2 5" id="KW-0812">Transmembrane</keyword>
<evidence type="ECO:0000313" key="7">
    <source>
        <dbReference type="EMBL" id="KAF6021032.1"/>
    </source>
</evidence>
<keyword evidence="3 5" id="KW-1133">Transmembrane helix</keyword>
<evidence type="ECO:0000256" key="5">
    <source>
        <dbReference type="SAM" id="Phobius"/>
    </source>
</evidence>
<dbReference type="Gene3D" id="1.20.1070.10">
    <property type="entry name" value="Rhodopsin 7-helix transmembrane proteins"/>
    <property type="match status" value="1"/>
</dbReference>
<comment type="subcellular location">
    <subcellularLocation>
        <location evidence="1">Membrane</location>
    </subcellularLocation>
</comment>